<dbReference type="Proteomes" id="UP000184387">
    <property type="component" value="Unassembled WGS sequence"/>
</dbReference>
<feature type="chain" id="PRO_5013336833" evidence="2">
    <location>
        <begin position="21"/>
        <end position="322"/>
    </location>
</feature>
<keyword evidence="3" id="KW-0675">Receptor</keyword>
<proteinExistence type="inferred from homology"/>
<dbReference type="Gene3D" id="3.40.190.150">
    <property type="entry name" value="Bordetella uptake gene, domain 1"/>
    <property type="match status" value="1"/>
</dbReference>
<dbReference type="PIRSF" id="PIRSF017082">
    <property type="entry name" value="YflP"/>
    <property type="match status" value="1"/>
</dbReference>
<dbReference type="Gene3D" id="3.40.190.10">
    <property type="entry name" value="Periplasmic binding protein-like II"/>
    <property type="match status" value="1"/>
</dbReference>
<gene>
    <name evidence="3" type="ORF">SAMN02745194_02286</name>
</gene>
<name>A0A1M6IEU1_9PROT</name>
<dbReference type="PANTHER" id="PTHR42928">
    <property type="entry name" value="TRICARBOXYLATE-BINDING PROTEIN"/>
    <property type="match status" value="1"/>
</dbReference>
<dbReference type="AlphaFoldDB" id="A0A1M6IEU1"/>
<dbReference type="OrthoDB" id="9780943at2"/>
<keyword evidence="4" id="KW-1185">Reference proteome</keyword>
<dbReference type="RefSeq" id="WP_073134804.1">
    <property type="nucleotide sequence ID" value="NZ_FQZF01000012.1"/>
</dbReference>
<feature type="signal peptide" evidence="2">
    <location>
        <begin position="1"/>
        <end position="20"/>
    </location>
</feature>
<protein>
    <submittedName>
        <fullName evidence="3">Tripartite-type tricarboxylate transporter, receptor component TctC</fullName>
    </submittedName>
</protein>
<evidence type="ECO:0000256" key="2">
    <source>
        <dbReference type="SAM" id="SignalP"/>
    </source>
</evidence>
<accession>A0A1M6IEU1</accession>
<reference evidence="3 4" key="1">
    <citation type="submission" date="2016-11" db="EMBL/GenBank/DDBJ databases">
        <authorList>
            <person name="Jaros S."/>
            <person name="Januszkiewicz K."/>
            <person name="Wedrychowicz H."/>
        </authorList>
    </citation>
    <scope>NUCLEOTIDE SEQUENCE [LARGE SCALE GENOMIC DNA]</scope>
    <source>
        <strain evidence="3 4">DSM 14916</strain>
    </source>
</reference>
<evidence type="ECO:0000256" key="1">
    <source>
        <dbReference type="ARBA" id="ARBA00006987"/>
    </source>
</evidence>
<dbReference type="InterPro" id="IPR042100">
    <property type="entry name" value="Bug_dom1"/>
</dbReference>
<dbReference type="InterPro" id="IPR005064">
    <property type="entry name" value="BUG"/>
</dbReference>
<dbReference type="EMBL" id="FQZF01000012">
    <property type="protein sequence ID" value="SHJ32959.1"/>
    <property type="molecule type" value="Genomic_DNA"/>
</dbReference>
<keyword evidence="2" id="KW-0732">Signal</keyword>
<dbReference type="Pfam" id="PF03401">
    <property type="entry name" value="TctC"/>
    <property type="match status" value="1"/>
</dbReference>
<organism evidence="3 4">
    <name type="scientific">Muricoccus roseus</name>
    <dbReference type="NCBI Taxonomy" id="198092"/>
    <lineage>
        <taxon>Bacteria</taxon>
        <taxon>Pseudomonadati</taxon>
        <taxon>Pseudomonadota</taxon>
        <taxon>Alphaproteobacteria</taxon>
        <taxon>Acetobacterales</taxon>
        <taxon>Roseomonadaceae</taxon>
        <taxon>Muricoccus</taxon>
    </lineage>
</organism>
<dbReference type="SUPFAM" id="SSF53850">
    <property type="entry name" value="Periplasmic binding protein-like II"/>
    <property type="match status" value="1"/>
</dbReference>
<comment type="similarity">
    <text evidence="1">Belongs to the UPF0065 (bug) family.</text>
</comment>
<dbReference type="PANTHER" id="PTHR42928:SF5">
    <property type="entry name" value="BLR1237 PROTEIN"/>
    <property type="match status" value="1"/>
</dbReference>
<sequence>MSIPRRAVMAALTLAPPLLAARQAAAQGQPVRAVCGSSPGSITDLIARIVQPGLAQRLGQPVVVDNRPGAGGNIAAEFLARSAPDGQTIMVISGGILTLNPYLYRDLPFDPVRDIRLVSRITAGGFLLAVPSSIGVTDVDGLIAHLKRKGDASNYGSPGIGFAMHVGAEVFLNAIGAKATHVPYRGSAAAINALASGEVDFLFDSRGTLLPQVQSGQLRVIANGGSLPDLVYPDLPRLSDRYPEVVVQSWTAIAAPAALPDPLVRRLDDATRATLEEPETAARLRAVGNGPAYLGPEAFKAFFAEERARAARGVELAGVRPQ</sequence>
<evidence type="ECO:0000313" key="4">
    <source>
        <dbReference type="Proteomes" id="UP000184387"/>
    </source>
</evidence>
<dbReference type="STRING" id="198092.SAMN02745194_02286"/>
<evidence type="ECO:0000313" key="3">
    <source>
        <dbReference type="EMBL" id="SHJ32959.1"/>
    </source>
</evidence>
<dbReference type="CDD" id="cd07012">
    <property type="entry name" value="PBP2_Bug_TTT"/>
    <property type="match status" value="1"/>
</dbReference>